<dbReference type="AlphaFoldDB" id="A0A1Q9YIJ1"/>
<evidence type="ECO:0000256" key="1">
    <source>
        <dbReference type="SAM" id="Phobius"/>
    </source>
</evidence>
<comment type="caution">
    <text evidence="2">The sequence shown here is derived from an EMBL/GenBank/DDBJ whole genome shotgun (WGS) entry which is preliminary data.</text>
</comment>
<dbReference type="Proteomes" id="UP000186758">
    <property type="component" value="Unassembled WGS sequence"/>
</dbReference>
<name>A0A1Q9YIJ1_9FIRM</name>
<evidence type="ECO:0000313" key="3">
    <source>
        <dbReference type="Proteomes" id="UP000186758"/>
    </source>
</evidence>
<feature type="transmembrane region" description="Helical" evidence="1">
    <location>
        <begin position="70"/>
        <end position="91"/>
    </location>
</feature>
<organism evidence="2 3">
    <name type="scientific">Faecalibaculum rodentium</name>
    <dbReference type="NCBI Taxonomy" id="1702221"/>
    <lineage>
        <taxon>Bacteria</taxon>
        <taxon>Bacillati</taxon>
        <taxon>Bacillota</taxon>
        <taxon>Erysipelotrichia</taxon>
        <taxon>Erysipelotrichales</taxon>
        <taxon>Erysipelotrichaceae</taxon>
        <taxon>Faecalibaculum</taxon>
    </lineage>
</organism>
<feature type="transmembrane region" description="Helical" evidence="1">
    <location>
        <begin position="146"/>
        <end position="167"/>
    </location>
</feature>
<dbReference type="EMBL" id="MPJZ01000087">
    <property type="protein sequence ID" value="OLU44087.1"/>
    <property type="molecule type" value="Genomic_DNA"/>
</dbReference>
<keyword evidence="1" id="KW-0472">Membrane</keyword>
<accession>A0A1Q9YIJ1</accession>
<keyword evidence="1" id="KW-0812">Transmembrane</keyword>
<feature type="transmembrane region" description="Helical" evidence="1">
    <location>
        <begin position="43"/>
        <end position="64"/>
    </location>
</feature>
<sequence>MPGQTASGKEQTVKQKHDYAEKLMERKYKEELGRETDMHRLSFEIQLVSVLLLIASLCLLRLSLPLHLPWLFTLLAASIVTGLFLASMVTASVTRLWPRITGFPDCTALRSRLDVAPAPEGHFDEFMDMMDEAASLAQRSLKQQRAILMAAQICQYLAIACLVAAFVTGLCLWL</sequence>
<reference evidence="2 3" key="1">
    <citation type="submission" date="2016-11" db="EMBL/GenBank/DDBJ databases">
        <title>Description of two novel members of the family Erysipelotrichaceae: Ileibacterium lipovorans gen. nov., sp. nov. and Dubosiella newyorkensis, gen. nov., sp. nov.</title>
        <authorList>
            <person name="Cox L.M."/>
            <person name="Sohn J."/>
            <person name="Tyrrell K.L."/>
            <person name="Citron D.M."/>
            <person name="Lawson P.A."/>
            <person name="Patel N.B."/>
            <person name="Iizumi T."/>
            <person name="Perez-Perez G.I."/>
            <person name="Goldstein E.J."/>
            <person name="Blaser M.J."/>
        </authorList>
    </citation>
    <scope>NUCLEOTIDE SEQUENCE [LARGE SCALE GENOMIC DNA]</scope>
    <source>
        <strain evidence="2 3">NYU-BL-K8</strain>
    </source>
</reference>
<proteinExistence type="predicted"/>
<evidence type="ECO:0000313" key="2">
    <source>
        <dbReference type="EMBL" id="OLU44087.1"/>
    </source>
</evidence>
<gene>
    <name evidence="2" type="ORF">BO223_09525</name>
</gene>
<protein>
    <submittedName>
        <fullName evidence="2">Uncharacterized protein</fullName>
    </submittedName>
</protein>
<keyword evidence="1" id="KW-1133">Transmembrane helix</keyword>